<keyword evidence="7" id="KW-1185">Reference proteome</keyword>
<feature type="domain" description="OmpR/PhoB-type" evidence="5">
    <location>
        <begin position="3"/>
        <end position="101"/>
    </location>
</feature>
<gene>
    <name evidence="6" type="ORF">ACFOM9_09600</name>
</gene>
<evidence type="ECO:0000259" key="5">
    <source>
        <dbReference type="PROSITE" id="PS51755"/>
    </source>
</evidence>
<feature type="DNA-binding region" description="OmpR/PhoB-type" evidence="2">
    <location>
        <begin position="3"/>
        <end position="101"/>
    </location>
</feature>
<dbReference type="InterPro" id="IPR018704">
    <property type="entry name" value="SecYEG/CpoB_TPR"/>
</dbReference>
<dbReference type="Pfam" id="PF09976">
    <property type="entry name" value="TPR_21"/>
    <property type="match status" value="1"/>
</dbReference>
<dbReference type="RefSeq" id="WP_386709554.1">
    <property type="nucleotide sequence ID" value="NZ_JBHRYF010000008.1"/>
</dbReference>
<dbReference type="Gene3D" id="1.25.40.10">
    <property type="entry name" value="Tetratricopeptide repeat domain"/>
    <property type="match status" value="2"/>
</dbReference>
<reference evidence="7" key="1">
    <citation type="journal article" date="2019" name="Int. J. Syst. Evol. Microbiol.">
        <title>The Global Catalogue of Microorganisms (GCM) 10K type strain sequencing project: providing services to taxonomists for standard genome sequencing and annotation.</title>
        <authorList>
            <consortium name="The Broad Institute Genomics Platform"/>
            <consortium name="The Broad Institute Genome Sequencing Center for Infectious Disease"/>
            <person name="Wu L."/>
            <person name="Ma J."/>
        </authorList>
    </citation>
    <scope>NUCLEOTIDE SEQUENCE [LARGE SCALE GENOMIC DNA]</scope>
    <source>
        <strain evidence="7">KCTC 42211</strain>
    </source>
</reference>
<dbReference type="Proteomes" id="UP001595724">
    <property type="component" value="Unassembled WGS sequence"/>
</dbReference>
<dbReference type="SUPFAM" id="SSF48452">
    <property type="entry name" value="TPR-like"/>
    <property type="match status" value="2"/>
</dbReference>
<keyword evidence="4" id="KW-1133">Transmembrane helix</keyword>
<keyword evidence="4" id="KW-0472">Membrane</keyword>
<name>A0ABV7UWR4_9GAMM</name>
<dbReference type="PANTHER" id="PTHR47691:SF3">
    <property type="entry name" value="HTH-TYPE TRANSCRIPTIONAL REGULATOR RV0890C-RELATED"/>
    <property type="match status" value="1"/>
</dbReference>
<dbReference type="PROSITE" id="PS51755">
    <property type="entry name" value="OMPR_PHOB"/>
    <property type="match status" value="1"/>
</dbReference>
<dbReference type="Gene3D" id="1.10.10.10">
    <property type="entry name" value="Winged helix-like DNA-binding domain superfamily/Winged helix DNA-binding domain"/>
    <property type="match status" value="1"/>
</dbReference>
<dbReference type="Pfam" id="PF00486">
    <property type="entry name" value="Trans_reg_C"/>
    <property type="match status" value="1"/>
</dbReference>
<dbReference type="InterPro" id="IPR019734">
    <property type="entry name" value="TPR_rpt"/>
</dbReference>
<evidence type="ECO:0000256" key="4">
    <source>
        <dbReference type="SAM" id="Phobius"/>
    </source>
</evidence>
<dbReference type="CDD" id="cd00383">
    <property type="entry name" value="trans_reg_C"/>
    <property type="match status" value="1"/>
</dbReference>
<evidence type="ECO:0000313" key="6">
    <source>
        <dbReference type="EMBL" id="MFC3660319.1"/>
    </source>
</evidence>
<dbReference type="EMBL" id="JBHRYF010000008">
    <property type="protein sequence ID" value="MFC3660319.1"/>
    <property type="molecule type" value="Genomic_DNA"/>
</dbReference>
<feature type="compositionally biased region" description="Pro residues" evidence="3">
    <location>
        <begin position="131"/>
        <end position="152"/>
    </location>
</feature>
<dbReference type="InterPro" id="IPR036388">
    <property type="entry name" value="WH-like_DNA-bd_sf"/>
</dbReference>
<comment type="caution">
    <text evidence="6">The sequence shown here is derived from an EMBL/GenBank/DDBJ whole genome shotgun (WGS) entry which is preliminary data.</text>
</comment>
<organism evidence="6 7">
    <name type="scientific">Luteimonas notoginsengisoli</name>
    <dbReference type="NCBI Taxonomy" id="1578200"/>
    <lineage>
        <taxon>Bacteria</taxon>
        <taxon>Pseudomonadati</taxon>
        <taxon>Pseudomonadota</taxon>
        <taxon>Gammaproteobacteria</taxon>
        <taxon>Lysobacterales</taxon>
        <taxon>Lysobacteraceae</taxon>
        <taxon>Luteimonas</taxon>
    </lineage>
</organism>
<accession>A0ABV7UWR4</accession>
<evidence type="ECO:0000256" key="1">
    <source>
        <dbReference type="ARBA" id="ARBA00023125"/>
    </source>
</evidence>
<proteinExistence type="predicted"/>
<evidence type="ECO:0000256" key="2">
    <source>
        <dbReference type="PROSITE-ProRule" id="PRU01091"/>
    </source>
</evidence>
<sequence length="810" mass="88056">MTNVRYRFGRHALDLAKRELLHGAVPVGLPARVFECLAHLIEHRERAVDRDELARVVFSRSDVSDAQLAQIILRSRRAIGDDGQEQRMIRTVPRFGFRWVAPTTVEQVPAVQEAPSPSAPDGVEPVSHVMPPAPLAMPAPSPSLPRSPAPPQDRPRSEEPDATPLAPRAPRRERRGPMATLFVLALALAALAAAFAWQQHARPAPAAPVADAEPRRAIMVLPTRVEGPGDVAWARLGLMDYLADRIRRGGLPALPSDTTLNLLRDAGSARPAPDIRAMRDAARVDWIVESRASGENGRWTVRLRATDRHGLVQRGQARDKDLLEAARLAGDRLLAALGGDAAEVEGEPPPGLDERLQRAQSAMLANELDTARRILNEAPELQRAQPQLRYRLAQVDFRAGEYRRGLATLDALLAGEPAHGDPTFRARLLNSRGAMLIRLDRYPEAERSYDASIAMLERNGSPVELGHALNGRGVTRSSQGRFDAALSDLGRARVQLLRNGDALAVARVDANLGNLAMDRQRPAQAVGYFEKAARDFESMGAVNELAGISGMLISARLQLLDPEAALAESDRAWTLLPRIRDPAQRANILLGRAEALLAVGRLGEAGKLLAMPEAARVVPGDYKRRDYLRMELARQAGDPRAVVSIADAALTDWPPARRPQLRAWLQLRRGQAAQGLDLPVSGDMLAGDTVPQRLLRALRDGPAGEPGYRDALALAEQRAIPAEVAAAVEAYARWRLARGQTAEAGGLAGRVAPWADQDFGLALLQVALYARLGQREQWEAALVRARALAGERPIPAELLAPLPPDPLPRP</sequence>
<dbReference type="InterPro" id="IPR016032">
    <property type="entry name" value="Sig_transdc_resp-reg_C-effctor"/>
</dbReference>
<dbReference type="InterPro" id="IPR011990">
    <property type="entry name" value="TPR-like_helical_dom_sf"/>
</dbReference>
<keyword evidence="4" id="KW-0812">Transmembrane</keyword>
<dbReference type="SUPFAM" id="SSF46894">
    <property type="entry name" value="C-terminal effector domain of the bipartite response regulators"/>
    <property type="match status" value="1"/>
</dbReference>
<evidence type="ECO:0000256" key="3">
    <source>
        <dbReference type="SAM" id="MobiDB-lite"/>
    </source>
</evidence>
<feature type="region of interest" description="Disordered" evidence="3">
    <location>
        <begin position="110"/>
        <end position="174"/>
    </location>
</feature>
<dbReference type="SMART" id="SM00028">
    <property type="entry name" value="TPR"/>
    <property type="match status" value="3"/>
</dbReference>
<dbReference type="PANTHER" id="PTHR47691">
    <property type="entry name" value="REGULATOR-RELATED"/>
    <property type="match status" value="1"/>
</dbReference>
<dbReference type="InterPro" id="IPR001867">
    <property type="entry name" value="OmpR/PhoB-type_DNA-bd"/>
</dbReference>
<keyword evidence="1 2" id="KW-0238">DNA-binding</keyword>
<evidence type="ECO:0000313" key="7">
    <source>
        <dbReference type="Proteomes" id="UP001595724"/>
    </source>
</evidence>
<feature type="transmembrane region" description="Helical" evidence="4">
    <location>
        <begin position="178"/>
        <end position="197"/>
    </location>
</feature>
<dbReference type="SMART" id="SM00862">
    <property type="entry name" value="Trans_reg_C"/>
    <property type="match status" value="1"/>
</dbReference>
<protein>
    <submittedName>
        <fullName evidence="6">Winged helix-turn-helix domain-containing protein</fullName>
    </submittedName>
</protein>